<name>R0G1E9_9BRAS</name>
<organism evidence="1 2">
    <name type="scientific">Capsella rubella</name>
    <dbReference type="NCBI Taxonomy" id="81985"/>
    <lineage>
        <taxon>Eukaryota</taxon>
        <taxon>Viridiplantae</taxon>
        <taxon>Streptophyta</taxon>
        <taxon>Embryophyta</taxon>
        <taxon>Tracheophyta</taxon>
        <taxon>Spermatophyta</taxon>
        <taxon>Magnoliopsida</taxon>
        <taxon>eudicotyledons</taxon>
        <taxon>Gunneridae</taxon>
        <taxon>Pentapetalae</taxon>
        <taxon>rosids</taxon>
        <taxon>malvids</taxon>
        <taxon>Brassicales</taxon>
        <taxon>Brassicaceae</taxon>
        <taxon>Camelineae</taxon>
        <taxon>Capsella</taxon>
    </lineage>
</organism>
<proteinExistence type="predicted"/>
<dbReference type="Proteomes" id="UP000029121">
    <property type="component" value="Unassembled WGS sequence"/>
</dbReference>
<accession>R0G1E9</accession>
<evidence type="ECO:0000313" key="1">
    <source>
        <dbReference type="EMBL" id="EOA29227.1"/>
    </source>
</evidence>
<evidence type="ECO:0000313" key="2">
    <source>
        <dbReference type="Proteomes" id="UP000029121"/>
    </source>
</evidence>
<dbReference type="EMBL" id="KB870808">
    <property type="protein sequence ID" value="EOA29227.1"/>
    <property type="molecule type" value="Genomic_DNA"/>
</dbReference>
<reference evidence="2" key="1">
    <citation type="journal article" date="2013" name="Nat. Genet.">
        <title>The Capsella rubella genome and the genomic consequences of rapid mating system evolution.</title>
        <authorList>
            <person name="Slotte T."/>
            <person name="Hazzouri K.M."/>
            <person name="Agren J.A."/>
            <person name="Koenig D."/>
            <person name="Maumus F."/>
            <person name="Guo Y.L."/>
            <person name="Steige K."/>
            <person name="Platts A.E."/>
            <person name="Escobar J.S."/>
            <person name="Newman L.K."/>
            <person name="Wang W."/>
            <person name="Mandakova T."/>
            <person name="Vello E."/>
            <person name="Smith L.M."/>
            <person name="Henz S.R."/>
            <person name="Steffen J."/>
            <person name="Takuno S."/>
            <person name="Brandvain Y."/>
            <person name="Coop G."/>
            <person name="Andolfatto P."/>
            <person name="Hu T.T."/>
            <person name="Blanchette M."/>
            <person name="Clark R.M."/>
            <person name="Quesneville H."/>
            <person name="Nordborg M."/>
            <person name="Gaut B.S."/>
            <person name="Lysak M.A."/>
            <person name="Jenkins J."/>
            <person name="Grimwood J."/>
            <person name="Chapman J."/>
            <person name="Prochnik S."/>
            <person name="Shu S."/>
            <person name="Rokhsar D."/>
            <person name="Schmutz J."/>
            <person name="Weigel D."/>
            <person name="Wright S.I."/>
        </authorList>
    </citation>
    <scope>NUCLEOTIDE SEQUENCE [LARGE SCALE GENOMIC DNA]</scope>
    <source>
        <strain evidence="2">cv. Monte Gargano</strain>
    </source>
</reference>
<sequence>MVSLGDWKRKLDSMETTRTKVTSMGDTLQAMGYDMERLKSRSFPGGTTQMKSRCSSQLQHVPYSTLEPCRSDNETGNHVMMNEFEDEMPMFDGSQTCEWFYKVERFFRVGRYAEMDKLDLVGLSLEGEAWKWFCWEMHKREFKDWVGLKYIFLTRFAHVQNFSPSEVIGKDDSISDNNSVPATEMVSQLESPIVEVTTEKSGASALVLQPSCFSNLVLSEPSYPMPTRLLNEFQVDEIVTLSQALTVQSLPGLPNELKIDTRAFQFLHSKLEDKLALIGGSNGAAATSLENEMLMFHHSNPVFPWLRPGLEFQKVTKTRIGKLLSQWGLMIEHNSVYLSLLDLENKLRIENIVVEGTSQNGNILALDHLLMTAKVTSVINTRRNMLQVHLKQMQKQRKGEKTWMFKYKLEKQQKKWLRKQLRITHGISMLITSGEAENYRWRDSKKLSAYALSIDTLRDLPHEF</sequence>
<keyword evidence="2" id="KW-1185">Reference proteome</keyword>
<gene>
    <name evidence="1" type="ORF">CARUB_v10025509mg</name>
</gene>
<dbReference type="AlphaFoldDB" id="R0G1E9"/>
<protein>
    <submittedName>
        <fullName evidence="1">Uncharacterized protein</fullName>
    </submittedName>
</protein>